<comment type="caution">
    <text evidence="2">The sequence shown here is derived from an EMBL/GenBank/DDBJ whole genome shotgun (WGS) entry which is preliminary data.</text>
</comment>
<accession>A0ABQ9U6Z4</accession>
<proteinExistence type="predicted"/>
<feature type="transmembrane region" description="Helical" evidence="1">
    <location>
        <begin position="47"/>
        <end position="69"/>
    </location>
</feature>
<sequence>MVMILVLFCDLYLDVMGLICPILALTLPCPVPTMALPVLLSPRTDLALPWPSTVTALAYPTLAILVLALPRLRPYPGSSLVLILSDPEMPGITLVLQCSDPDSGFCHCPSHGPVAGDAMALTLSLDPGQAMNLHYP</sequence>
<keyword evidence="1" id="KW-1133">Transmembrane helix</keyword>
<reference evidence="2 3" key="1">
    <citation type="submission" date="2023-05" db="EMBL/GenBank/DDBJ databases">
        <title>B98-5 Cell Line De Novo Hybrid Assembly: An Optical Mapping Approach.</title>
        <authorList>
            <person name="Kananen K."/>
            <person name="Auerbach J.A."/>
            <person name="Kautto E."/>
            <person name="Blachly J.S."/>
        </authorList>
    </citation>
    <scope>NUCLEOTIDE SEQUENCE [LARGE SCALE GENOMIC DNA]</scope>
    <source>
        <strain evidence="2">B95-8</strain>
        <tissue evidence="2">Cell line</tissue>
    </source>
</reference>
<dbReference type="EMBL" id="JASSZA010000015">
    <property type="protein sequence ID" value="KAK2092833.1"/>
    <property type="molecule type" value="Genomic_DNA"/>
</dbReference>
<protein>
    <submittedName>
        <fullName evidence="2">Uncharacterized protein</fullName>
    </submittedName>
</protein>
<evidence type="ECO:0000313" key="3">
    <source>
        <dbReference type="Proteomes" id="UP001266305"/>
    </source>
</evidence>
<keyword evidence="1" id="KW-0472">Membrane</keyword>
<keyword evidence="1" id="KW-0812">Transmembrane</keyword>
<organism evidence="2 3">
    <name type="scientific">Saguinus oedipus</name>
    <name type="common">Cotton-top tamarin</name>
    <name type="synonym">Oedipomidas oedipus</name>
    <dbReference type="NCBI Taxonomy" id="9490"/>
    <lineage>
        <taxon>Eukaryota</taxon>
        <taxon>Metazoa</taxon>
        <taxon>Chordata</taxon>
        <taxon>Craniata</taxon>
        <taxon>Vertebrata</taxon>
        <taxon>Euteleostomi</taxon>
        <taxon>Mammalia</taxon>
        <taxon>Eutheria</taxon>
        <taxon>Euarchontoglires</taxon>
        <taxon>Primates</taxon>
        <taxon>Haplorrhini</taxon>
        <taxon>Platyrrhini</taxon>
        <taxon>Cebidae</taxon>
        <taxon>Callitrichinae</taxon>
        <taxon>Saguinus</taxon>
    </lineage>
</organism>
<dbReference type="Proteomes" id="UP001266305">
    <property type="component" value="Unassembled WGS sequence"/>
</dbReference>
<keyword evidence="3" id="KW-1185">Reference proteome</keyword>
<gene>
    <name evidence="2" type="ORF">P7K49_029362</name>
</gene>
<evidence type="ECO:0000313" key="2">
    <source>
        <dbReference type="EMBL" id="KAK2092833.1"/>
    </source>
</evidence>
<evidence type="ECO:0000256" key="1">
    <source>
        <dbReference type="SAM" id="Phobius"/>
    </source>
</evidence>
<name>A0ABQ9U6Z4_SAGOE</name>
<feature type="transmembrane region" description="Helical" evidence="1">
    <location>
        <begin position="7"/>
        <end position="27"/>
    </location>
</feature>